<evidence type="ECO:0000313" key="3">
    <source>
        <dbReference type="Proteomes" id="UP001552299"/>
    </source>
</evidence>
<gene>
    <name evidence="2" type="ORF">M5K25_002981</name>
</gene>
<evidence type="ECO:0000256" key="1">
    <source>
        <dbReference type="SAM" id="MobiDB-lite"/>
    </source>
</evidence>
<dbReference type="Proteomes" id="UP001552299">
    <property type="component" value="Unassembled WGS sequence"/>
</dbReference>
<sequence>MNNISQQLKENQADLAELRRTTTDCFDTLERGYRGKDLRDYKLLQYKTSNAVLCKNDQSMATEANGKVVMTRPMDDKEKSDPSSAEDE</sequence>
<feature type="region of interest" description="Disordered" evidence="1">
    <location>
        <begin position="64"/>
        <end position="88"/>
    </location>
</feature>
<protein>
    <submittedName>
        <fullName evidence="2">Uncharacterized protein</fullName>
    </submittedName>
</protein>
<dbReference type="EMBL" id="JANQDX010000003">
    <property type="protein sequence ID" value="KAL0926736.1"/>
    <property type="molecule type" value="Genomic_DNA"/>
</dbReference>
<accession>A0ABD0VWE7</accession>
<evidence type="ECO:0000313" key="2">
    <source>
        <dbReference type="EMBL" id="KAL0926736.1"/>
    </source>
</evidence>
<reference evidence="2 3" key="1">
    <citation type="journal article" date="2024" name="Plant Biotechnol. J.">
        <title>Dendrobium thyrsiflorum genome and its molecular insights into genes involved in important horticultural traits.</title>
        <authorList>
            <person name="Chen B."/>
            <person name="Wang J.Y."/>
            <person name="Zheng P.J."/>
            <person name="Li K.L."/>
            <person name="Liang Y.M."/>
            <person name="Chen X.F."/>
            <person name="Zhang C."/>
            <person name="Zhao X."/>
            <person name="He X."/>
            <person name="Zhang G.Q."/>
            <person name="Liu Z.J."/>
            <person name="Xu Q."/>
        </authorList>
    </citation>
    <scope>NUCLEOTIDE SEQUENCE [LARGE SCALE GENOMIC DNA]</scope>
    <source>
        <strain evidence="2">GZMU011</strain>
    </source>
</reference>
<proteinExistence type="predicted"/>
<keyword evidence="3" id="KW-1185">Reference proteome</keyword>
<dbReference type="AlphaFoldDB" id="A0ABD0VWE7"/>
<organism evidence="2 3">
    <name type="scientific">Dendrobium thyrsiflorum</name>
    <name type="common">Pinecone-like raceme dendrobium</name>
    <name type="synonym">Orchid</name>
    <dbReference type="NCBI Taxonomy" id="117978"/>
    <lineage>
        <taxon>Eukaryota</taxon>
        <taxon>Viridiplantae</taxon>
        <taxon>Streptophyta</taxon>
        <taxon>Embryophyta</taxon>
        <taxon>Tracheophyta</taxon>
        <taxon>Spermatophyta</taxon>
        <taxon>Magnoliopsida</taxon>
        <taxon>Liliopsida</taxon>
        <taxon>Asparagales</taxon>
        <taxon>Orchidaceae</taxon>
        <taxon>Epidendroideae</taxon>
        <taxon>Malaxideae</taxon>
        <taxon>Dendrobiinae</taxon>
        <taxon>Dendrobium</taxon>
    </lineage>
</organism>
<comment type="caution">
    <text evidence="2">The sequence shown here is derived from an EMBL/GenBank/DDBJ whole genome shotgun (WGS) entry which is preliminary data.</text>
</comment>
<name>A0ABD0VWE7_DENTH</name>